<name>A0A1U9UYP3_CUPNE</name>
<dbReference type="Proteomes" id="UP000189627">
    <property type="component" value="Chromosome 2"/>
</dbReference>
<reference evidence="2" key="1">
    <citation type="submission" date="2017-02" db="EMBL/GenBank/DDBJ databases">
        <title>Complete genome sequence of Cupriavidus necator strain NH9, a 3-chlorobenzoate degrader.</title>
        <authorList>
            <person name="Moriuchi R."/>
            <person name="Dohra H."/>
            <person name="Ogawa N."/>
        </authorList>
    </citation>
    <scope>NUCLEOTIDE SEQUENCE [LARGE SCALE GENOMIC DNA]</scope>
    <source>
        <strain evidence="2">NH9</strain>
    </source>
</reference>
<gene>
    <name evidence="1" type="ORF">BJN34_28400</name>
</gene>
<evidence type="ECO:0000313" key="2">
    <source>
        <dbReference type="Proteomes" id="UP000189627"/>
    </source>
</evidence>
<protein>
    <submittedName>
        <fullName evidence="1">Uncharacterized protein</fullName>
    </submittedName>
</protein>
<dbReference type="EMBL" id="CP017758">
    <property type="protein sequence ID" value="AQV97792.1"/>
    <property type="molecule type" value="Genomic_DNA"/>
</dbReference>
<dbReference type="KEGG" id="cuh:BJN34_28400"/>
<sequence>MVAMSLPGAARAVPAMPSMRPCGQGYDDDARQLNRKDREFRTLECHGVGAPRELAEMFQSTGEFAQSDW</sequence>
<dbReference type="AlphaFoldDB" id="A0A1U9UYP3"/>
<organism evidence="1 2">
    <name type="scientific">Cupriavidus necator</name>
    <name type="common">Alcaligenes eutrophus</name>
    <name type="synonym">Ralstonia eutropha</name>
    <dbReference type="NCBI Taxonomy" id="106590"/>
    <lineage>
        <taxon>Bacteria</taxon>
        <taxon>Pseudomonadati</taxon>
        <taxon>Pseudomonadota</taxon>
        <taxon>Betaproteobacteria</taxon>
        <taxon>Burkholderiales</taxon>
        <taxon>Burkholderiaceae</taxon>
        <taxon>Cupriavidus</taxon>
    </lineage>
</organism>
<evidence type="ECO:0000313" key="1">
    <source>
        <dbReference type="EMBL" id="AQV97792.1"/>
    </source>
</evidence>
<accession>A0A1U9UYP3</accession>
<proteinExistence type="predicted"/>